<evidence type="ECO:0000256" key="1">
    <source>
        <dbReference type="SAM" id="MobiDB-lite"/>
    </source>
</evidence>
<organism evidence="2 3">
    <name type="scientific">Lipomyces tetrasporus</name>
    <dbReference type="NCBI Taxonomy" id="54092"/>
    <lineage>
        <taxon>Eukaryota</taxon>
        <taxon>Fungi</taxon>
        <taxon>Dikarya</taxon>
        <taxon>Ascomycota</taxon>
        <taxon>Saccharomycotina</taxon>
        <taxon>Lipomycetes</taxon>
        <taxon>Lipomycetales</taxon>
        <taxon>Lipomycetaceae</taxon>
        <taxon>Lipomyces</taxon>
    </lineage>
</organism>
<keyword evidence="3" id="KW-1185">Reference proteome</keyword>
<proteinExistence type="predicted"/>
<dbReference type="GeneID" id="80885639"/>
<sequence length="280" mass="31297">MAHSELLATVRRPLSPDTQKEAPATRSEYERVQDILEEDDAKFPSLQYDGVRKVAIVSAAPSPLHCDMVGQMLSKIADKVKLMPGLDANIKRGLFSAHDSRNYTDTGDTSTTRNWDGALKYLSMGLSQTYASLRAAISFSVCALRCRIGIALCINEGNRDTTPTTRYYGTREDTWFGEVASVVLEIYRLEDETLAPETLLDPTQSFMIVEDGLFVGGEVPPNLAEISLGDCITTHILSGDNIEATPVNFFHQDWFEDIFRFAMLRTAMERIEKKCKVQRV</sequence>
<protein>
    <submittedName>
        <fullName evidence="2">Uncharacterized protein</fullName>
    </submittedName>
</protein>
<accession>A0AAD7QVC1</accession>
<gene>
    <name evidence="2" type="ORF">POJ06DRAFT_294440</name>
</gene>
<evidence type="ECO:0000313" key="3">
    <source>
        <dbReference type="Proteomes" id="UP001217417"/>
    </source>
</evidence>
<dbReference type="RefSeq" id="XP_056045096.1">
    <property type="nucleotide sequence ID" value="XM_056190473.1"/>
</dbReference>
<feature type="region of interest" description="Disordered" evidence="1">
    <location>
        <begin position="1"/>
        <end position="30"/>
    </location>
</feature>
<reference evidence="2" key="1">
    <citation type="submission" date="2023-03" db="EMBL/GenBank/DDBJ databases">
        <title>Near-Complete genome sequence of Lipomyces tetrasporous NRRL Y-64009, an oleaginous yeast capable of growing on lignocellulosic hydrolysates.</title>
        <authorList>
            <consortium name="Lawrence Berkeley National Laboratory"/>
            <person name="Jagtap S.S."/>
            <person name="Liu J.-J."/>
            <person name="Walukiewicz H.E."/>
            <person name="Pangilinan J."/>
            <person name="Lipzen A."/>
            <person name="Ahrendt S."/>
            <person name="Koriabine M."/>
            <person name="Cobaugh K."/>
            <person name="Salamov A."/>
            <person name="Yoshinaga Y."/>
            <person name="Ng V."/>
            <person name="Daum C."/>
            <person name="Grigoriev I.V."/>
            <person name="Slininger P.J."/>
            <person name="Dien B.S."/>
            <person name="Jin Y.-S."/>
            <person name="Rao C.V."/>
        </authorList>
    </citation>
    <scope>NUCLEOTIDE SEQUENCE</scope>
    <source>
        <strain evidence="2">NRRL Y-64009</strain>
    </source>
</reference>
<evidence type="ECO:0000313" key="2">
    <source>
        <dbReference type="EMBL" id="KAJ8101646.1"/>
    </source>
</evidence>
<name>A0AAD7QVC1_9ASCO</name>
<dbReference type="AlphaFoldDB" id="A0AAD7QVC1"/>
<comment type="caution">
    <text evidence="2">The sequence shown here is derived from an EMBL/GenBank/DDBJ whole genome shotgun (WGS) entry which is preliminary data.</text>
</comment>
<dbReference type="EMBL" id="JARPMG010000003">
    <property type="protein sequence ID" value="KAJ8101646.1"/>
    <property type="molecule type" value="Genomic_DNA"/>
</dbReference>
<dbReference type="Proteomes" id="UP001217417">
    <property type="component" value="Unassembled WGS sequence"/>
</dbReference>